<feature type="binding site" evidence="3">
    <location>
        <begin position="400"/>
        <end position="407"/>
    </location>
    <ligand>
        <name>ATP</name>
        <dbReference type="ChEBI" id="CHEBI:30616"/>
    </ligand>
</feature>
<reference evidence="6 7" key="1">
    <citation type="submission" date="2019-06" db="EMBL/GenBank/DDBJ databases">
        <title>Sequencing the genomes of 1000 actinobacteria strains.</title>
        <authorList>
            <person name="Klenk H.-P."/>
        </authorList>
    </citation>
    <scope>NUCLEOTIDE SEQUENCE [LARGE SCALE GENOMIC DNA]</scope>
    <source>
        <strain evidence="6 7">DSM 20427</strain>
    </source>
</reference>
<name>A0A4Y3UMT7_9MICO</name>
<dbReference type="InterPro" id="IPR003593">
    <property type="entry name" value="AAA+_ATPase"/>
</dbReference>
<dbReference type="Pfam" id="PF01580">
    <property type="entry name" value="FtsK_SpoIIIE"/>
    <property type="match status" value="1"/>
</dbReference>
<dbReference type="EMBL" id="VFPS01000004">
    <property type="protein sequence ID" value="TQM95109.1"/>
    <property type="molecule type" value="Genomic_DNA"/>
</dbReference>
<keyword evidence="4" id="KW-0472">Membrane</keyword>
<evidence type="ECO:0000256" key="3">
    <source>
        <dbReference type="PROSITE-ProRule" id="PRU00289"/>
    </source>
</evidence>
<dbReference type="AlphaFoldDB" id="A0A4Y3UMT7"/>
<dbReference type="InterPro" id="IPR002543">
    <property type="entry name" value="FtsK_dom"/>
</dbReference>
<keyword evidence="7" id="KW-1185">Reference proteome</keyword>
<dbReference type="SUPFAM" id="SSF52540">
    <property type="entry name" value="P-loop containing nucleoside triphosphate hydrolases"/>
    <property type="match status" value="2"/>
</dbReference>
<dbReference type="Proteomes" id="UP000319804">
    <property type="component" value="Unassembled WGS sequence"/>
</dbReference>
<dbReference type="InterPro" id="IPR027417">
    <property type="entry name" value="P-loop_NTPase"/>
</dbReference>
<comment type="caution">
    <text evidence="6">The sequence shown here is derived from an EMBL/GenBank/DDBJ whole genome shotgun (WGS) entry which is preliminary data.</text>
</comment>
<evidence type="ECO:0000259" key="5">
    <source>
        <dbReference type="PROSITE" id="PS50901"/>
    </source>
</evidence>
<feature type="transmembrane region" description="Helical" evidence="4">
    <location>
        <begin position="47"/>
        <end position="66"/>
    </location>
</feature>
<dbReference type="GO" id="GO:0016887">
    <property type="term" value="F:ATP hydrolysis activity"/>
    <property type="evidence" value="ECO:0007669"/>
    <property type="project" value="InterPro"/>
</dbReference>
<dbReference type="PROSITE" id="PS50901">
    <property type="entry name" value="FTSK"/>
    <property type="match status" value="1"/>
</dbReference>
<gene>
    <name evidence="6" type="ORF">FHX68_2448</name>
</gene>
<dbReference type="RefSeq" id="WP_141380732.1">
    <property type="nucleotide sequence ID" value="NZ_BJNA01000031.1"/>
</dbReference>
<dbReference type="CDD" id="cd01127">
    <property type="entry name" value="TrwB_TraG_TraD_VirD4"/>
    <property type="match status" value="1"/>
</dbReference>
<keyword evidence="2 3" id="KW-0067">ATP-binding</keyword>
<dbReference type="Pfam" id="PF00004">
    <property type="entry name" value="AAA"/>
    <property type="match status" value="1"/>
</dbReference>
<evidence type="ECO:0000313" key="6">
    <source>
        <dbReference type="EMBL" id="TQM95109.1"/>
    </source>
</evidence>
<keyword evidence="1 3" id="KW-0547">Nucleotide-binding</keyword>
<dbReference type="InterPro" id="IPR050206">
    <property type="entry name" value="FtsK/SpoIIIE/SftA"/>
</dbReference>
<dbReference type="GO" id="GO:0005524">
    <property type="term" value="F:ATP binding"/>
    <property type="evidence" value="ECO:0007669"/>
    <property type="project" value="UniProtKB-UniRule"/>
</dbReference>
<protein>
    <submittedName>
        <fullName evidence="6">S-DNA-T family DNA segregation ATPase FtsK/SpoIIIE</fullName>
    </submittedName>
</protein>
<evidence type="ECO:0000256" key="2">
    <source>
        <dbReference type="ARBA" id="ARBA00022840"/>
    </source>
</evidence>
<dbReference type="PANTHER" id="PTHR22683:SF1">
    <property type="entry name" value="TYPE VII SECRETION SYSTEM PROTEIN ESSC"/>
    <property type="match status" value="1"/>
</dbReference>
<proteinExistence type="predicted"/>
<feature type="domain" description="FtsK" evidence="5">
    <location>
        <begin position="382"/>
        <end position="565"/>
    </location>
</feature>
<keyword evidence="4" id="KW-1133">Transmembrane helix</keyword>
<dbReference type="GO" id="GO:0003677">
    <property type="term" value="F:DNA binding"/>
    <property type="evidence" value="ECO:0007669"/>
    <property type="project" value="InterPro"/>
</dbReference>
<dbReference type="SMART" id="SM00382">
    <property type="entry name" value="AAA"/>
    <property type="match status" value="2"/>
</dbReference>
<dbReference type="Gene3D" id="3.40.50.300">
    <property type="entry name" value="P-loop containing nucleotide triphosphate hydrolases"/>
    <property type="match status" value="3"/>
</dbReference>
<feature type="transmembrane region" description="Helical" evidence="4">
    <location>
        <begin position="21"/>
        <end position="41"/>
    </location>
</feature>
<evidence type="ECO:0000256" key="1">
    <source>
        <dbReference type="ARBA" id="ARBA00022741"/>
    </source>
</evidence>
<dbReference type="OrthoDB" id="9807790at2"/>
<evidence type="ECO:0000256" key="4">
    <source>
        <dbReference type="SAM" id="Phobius"/>
    </source>
</evidence>
<sequence>MHDDLDEPLRLPAAPPAPPRPGLPVAAAIVPVVGAVVLWQLTGSPTALWFAALGPLMAIASFADGLRSARRAKRRARREAAGALVDLGREVEERHAEERRRAWRRTPDVAGYADDPDEIWRVVPGRADVIVVGRGAARSALRVDGDAQEADARAVRRRARTAGDMPVHVPLEAGIAVSGPPVLAAAVVRALVVQLCLAQAPGQVRLVGDAPALAGDGAGGAALPHAAATRGAVVFAGSGERPVPADADIPIVQVAEGAPPPPRCAAVLTLEVSAGGAGAGDPHAGAADAGDESAIGGGAGVMLARLDHDGTSRRVRVEAISQAQAGRVAAALAERAATLGQRGDAAVAWEDLPAAGSGAGGVGVDGGGGSGSLAAVVGVSGGEPVTLDLVADGPHAVVIGVTGSGKSELLTTWILAMCRSRSPREVSFLLVDFKGGRTFDALVALPHVTGVLTDLDEDRALRAVESLRAEIRHRERVLEESGARDIAEAAGALSRLVIVVDEYAALVAVHPGLHDLFADIAARGRALGMHLVLASQRAAGAFRDGVLANAPLRIAFRVTDAADSRAVLGQDDAVRLPGTPSARGTALVRAAADAGPRTVRIARAGEQAVARVVRDGATLTPARRPWMPPLPDRVEPADAHRIAGSAPRAGEVVLGLADEPEHQRQRVVVLPEDAAGVAVVGGPGSGRTTLLRAIAAQATAPVWVPADAEGAWDAVAGLSSATRGAVVLVDDVDAIAGRLGDDHAGAWLAALERGCREARARGITLVIATARASGPAWRLLELLPHRALLPLANRADHVAAGGESADFAAGAASATPGRGRWGRTLVQFSAVPGGAAMSGAAGRLDRAPLLSLSGIHPLALVAPPGADLGALRAAAERAGRRVVGVGEAGASTIGAGDVVVGTPDGWIAQWRLLSEAREHCTLVIDAACAPEYRAVTGRRELPPYAAPGARRAWEIAPGAPARRVTLPG</sequence>
<organism evidence="6 7">
    <name type="scientific">Microbacterium lacticum</name>
    <dbReference type="NCBI Taxonomy" id="33885"/>
    <lineage>
        <taxon>Bacteria</taxon>
        <taxon>Bacillati</taxon>
        <taxon>Actinomycetota</taxon>
        <taxon>Actinomycetes</taxon>
        <taxon>Micrococcales</taxon>
        <taxon>Microbacteriaceae</taxon>
        <taxon>Microbacterium</taxon>
    </lineage>
</organism>
<accession>A0A4Y3UMT7</accession>
<keyword evidence="4" id="KW-0812">Transmembrane</keyword>
<dbReference type="PANTHER" id="PTHR22683">
    <property type="entry name" value="SPORULATION PROTEIN RELATED"/>
    <property type="match status" value="1"/>
</dbReference>
<dbReference type="InterPro" id="IPR003959">
    <property type="entry name" value="ATPase_AAA_core"/>
</dbReference>
<evidence type="ECO:0000313" key="7">
    <source>
        <dbReference type="Proteomes" id="UP000319804"/>
    </source>
</evidence>